<gene>
    <name evidence="3" type="ORF">H9L14_02505</name>
</gene>
<dbReference type="PANTHER" id="PTHR48079:SF6">
    <property type="entry name" value="NAD(P)-BINDING DOMAIN-CONTAINING PROTEIN-RELATED"/>
    <property type="match status" value="1"/>
</dbReference>
<sequence>MIKQLLDKGHAVRAAARGSSLPLEELGSDRLEIVRADMRSEEDLERILAGIDFVFHLATSDARTWDQFIEREVEPARTLARACLKHGIKRLIYTGTIDSLYAGSRAGTITERTPLDPNIRRRNYYARAKAAVENLLTDMHRADGLPVVIARPGIVIGRGGNPFHWGLANGRRKASLKRGEKATTSCRWSSSKMSRRA</sequence>
<evidence type="ECO:0000256" key="1">
    <source>
        <dbReference type="SAM" id="MobiDB-lite"/>
    </source>
</evidence>
<dbReference type="EMBL" id="CP060782">
    <property type="protein sequence ID" value="QNP46150.1"/>
    <property type="molecule type" value="Genomic_DNA"/>
</dbReference>
<feature type="domain" description="NAD-dependent epimerase/dehydratase" evidence="2">
    <location>
        <begin position="2"/>
        <end position="163"/>
    </location>
</feature>
<reference evidence="3 4" key="1">
    <citation type="submission" date="2020-08" db="EMBL/GenBank/DDBJ databases">
        <title>Genome sequence of Sphingomonas sediminicola KACC 15039T.</title>
        <authorList>
            <person name="Hyun D.-W."/>
            <person name="Bae J.-W."/>
        </authorList>
    </citation>
    <scope>NUCLEOTIDE SEQUENCE [LARGE SCALE GENOMIC DNA]</scope>
    <source>
        <strain evidence="3 4">KACC 15039</strain>
    </source>
</reference>
<proteinExistence type="predicted"/>
<name>A0ABX6T8P3_9SPHN</name>
<dbReference type="RefSeq" id="WP_187709103.1">
    <property type="nucleotide sequence ID" value="NZ_CP060782.1"/>
</dbReference>
<dbReference type="Gene3D" id="3.40.50.720">
    <property type="entry name" value="NAD(P)-binding Rossmann-like Domain"/>
    <property type="match status" value="1"/>
</dbReference>
<dbReference type="Proteomes" id="UP000516105">
    <property type="component" value="Chromosome"/>
</dbReference>
<feature type="compositionally biased region" description="Polar residues" evidence="1">
    <location>
        <begin position="182"/>
        <end position="197"/>
    </location>
</feature>
<dbReference type="InterPro" id="IPR001509">
    <property type="entry name" value="Epimerase_deHydtase"/>
</dbReference>
<dbReference type="SUPFAM" id="SSF51735">
    <property type="entry name" value="NAD(P)-binding Rossmann-fold domains"/>
    <property type="match status" value="1"/>
</dbReference>
<accession>A0ABX6T8P3</accession>
<protein>
    <submittedName>
        <fullName evidence="3">NAD-dependent epimerase/dehydratase family protein</fullName>
    </submittedName>
</protein>
<dbReference type="InterPro" id="IPR051783">
    <property type="entry name" value="NAD(P)-dependent_oxidoreduct"/>
</dbReference>
<dbReference type="Pfam" id="PF01370">
    <property type="entry name" value="Epimerase"/>
    <property type="match status" value="1"/>
</dbReference>
<evidence type="ECO:0000313" key="4">
    <source>
        <dbReference type="Proteomes" id="UP000516105"/>
    </source>
</evidence>
<keyword evidence="4" id="KW-1185">Reference proteome</keyword>
<feature type="region of interest" description="Disordered" evidence="1">
    <location>
        <begin position="174"/>
        <end position="197"/>
    </location>
</feature>
<evidence type="ECO:0000259" key="2">
    <source>
        <dbReference type="Pfam" id="PF01370"/>
    </source>
</evidence>
<dbReference type="InterPro" id="IPR036291">
    <property type="entry name" value="NAD(P)-bd_dom_sf"/>
</dbReference>
<evidence type="ECO:0000313" key="3">
    <source>
        <dbReference type="EMBL" id="QNP46150.1"/>
    </source>
</evidence>
<dbReference type="PANTHER" id="PTHR48079">
    <property type="entry name" value="PROTEIN YEEZ"/>
    <property type="match status" value="1"/>
</dbReference>
<organism evidence="3 4">
    <name type="scientific">Sphingomonas sediminicola</name>
    <dbReference type="NCBI Taxonomy" id="386874"/>
    <lineage>
        <taxon>Bacteria</taxon>
        <taxon>Pseudomonadati</taxon>
        <taxon>Pseudomonadota</taxon>
        <taxon>Alphaproteobacteria</taxon>
        <taxon>Sphingomonadales</taxon>
        <taxon>Sphingomonadaceae</taxon>
        <taxon>Sphingomonas</taxon>
    </lineage>
</organism>